<evidence type="ECO:0000259" key="1">
    <source>
        <dbReference type="PROSITE" id="PS51833"/>
    </source>
</evidence>
<dbReference type="SUPFAM" id="SSF55781">
    <property type="entry name" value="GAF domain-like"/>
    <property type="match status" value="1"/>
</dbReference>
<dbReference type="PROSITE" id="PS51833">
    <property type="entry name" value="HDOD"/>
    <property type="match status" value="1"/>
</dbReference>
<organism evidence="2 3">
    <name type="scientific">Nitrincola tapanii</name>
    <dbReference type="NCBI Taxonomy" id="1708751"/>
    <lineage>
        <taxon>Bacteria</taxon>
        <taxon>Pseudomonadati</taxon>
        <taxon>Pseudomonadota</taxon>
        <taxon>Gammaproteobacteria</taxon>
        <taxon>Oceanospirillales</taxon>
        <taxon>Oceanospirillaceae</taxon>
        <taxon>Nitrincola</taxon>
    </lineage>
</organism>
<dbReference type="RefSeq" id="WP_149390318.1">
    <property type="nucleotide sequence ID" value="NZ_SMRS01000003.1"/>
</dbReference>
<dbReference type="Pfam" id="PF08668">
    <property type="entry name" value="HDOD"/>
    <property type="match status" value="1"/>
</dbReference>
<accession>A0A5A9W3H0</accession>
<dbReference type="InterPro" id="IPR052340">
    <property type="entry name" value="RNase_Y/CdgJ"/>
</dbReference>
<comment type="caution">
    <text evidence="2">The sequence shown here is derived from an EMBL/GenBank/DDBJ whole genome shotgun (WGS) entry which is preliminary data.</text>
</comment>
<dbReference type="AlphaFoldDB" id="A0A5A9W3H0"/>
<dbReference type="PANTHER" id="PTHR33525">
    <property type="match status" value="1"/>
</dbReference>
<name>A0A5A9W3H0_9GAMM</name>
<dbReference type="InterPro" id="IPR013976">
    <property type="entry name" value="HDOD"/>
</dbReference>
<evidence type="ECO:0000313" key="3">
    <source>
        <dbReference type="Proteomes" id="UP000325302"/>
    </source>
</evidence>
<sequence length="525" mass="58707">MALKYQETLNRVYAQLDRLGDLPVFSATVNHIRQISSSSDTDAMSLAIAVMKDPNLTTKLLRLANSSEFNRGGTKVTAVSRAVVLIGFERIRNLCMTLKLIESFGEKEPGTQVEDLLVAAVLNAATARDMAISAGVLDIEETYICGLLFGLGEIVVAFTLPELYREMLQQRKQGLYSWTCIQQQALGGQFVTLGRDLIQTWGFAKSVVNTLRTEELVGQSSAQEQLNHKIVSGCYELFEQIYHRSEQVTGEEYNQQLSALSEACRLPEERVETLLGESVRLLCEHIEEYGLSHKSLIPPVKASGNEQLDEVTRKLAFYLHSRQDQQKQKKVYEVEKHHEEQKRALDFAQQQLAYLDKMSALINEKAAAPRVLATCVEAIEASSSLERVVFCLAGQKGDQLKAKLLEGVQLEPLLSYFDLERSHPQSRLFFHILDRGVTLLVADARDVGWQQRLPLEFLQQVRPSGLIIAPLMVAGKAIGLLYADKTEDSGLIEDSDFRVFNQFLLQSRLALELSKSSGADKPLNT</sequence>
<proteinExistence type="predicted"/>
<keyword evidence="3" id="KW-1185">Reference proteome</keyword>
<dbReference type="Gene3D" id="1.10.3210.10">
    <property type="entry name" value="Hypothetical protein af1432"/>
    <property type="match status" value="1"/>
</dbReference>
<dbReference type="Proteomes" id="UP000325302">
    <property type="component" value="Unassembled WGS sequence"/>
</dbReference>
<dbReference type="PANTHER" id="PTHR33525:SF4">
    <property type="entry name" value="CYCLIC DI-GMP PHOSPHODIESTERASE CDGJ"/>
    <property type="match status" value="1"/>
</dbReference>
<dbReference type="InterPro" id="IPR029016">
    <property type="entry name" value="GAF-like_dom_sf"/>
</dbReference>
<dbReference type="Gene3D" id="3.30.450.40">
    <property type="match status" value="1"/>
</dbReference>
<evidence type="ECO:0000313" key="2">
    <source>
        <dbReference type="EMBL" id="KAA0875310.1"/>
    </source>
</evidence>
<gene>
    <name evidence="2" type="ORF">E1H14_04755</name>
</gene>
<reference evidence="2 3" key="1">
    <citation type="submission" date="2019-03" db="EMBL/GenBank/DDBJ databases">
        <title>Nitrincola sp. nov. isolated from an Indian soda lake.</title>
        <authorList>
            <person name="Joshi A."/>
            <person name="Thite S.V."/>
            <person name="Joseph N."/>
            <person name="Dhotre D."/>
            <person name="Moorthy M."/>
            <person name="Shouche Y.S."/>
        </authorList>
    </citation>
    <scope>NUCLEOTIDE SEQUENCE [LARGE SCALE GENOMIC DNA]</scope>
    <source>
        <strain evidence="2 3">MEB193</strain>
    </source>
</reference>
<feature type="domain" description="HDOD" evidence="1">
    <location>
        <begin position="22"/>
        <end position="217"/>
    </location>
</feature>
<protein>
    <submittedName>
        <fullName evidence="2">HDOD domain-containing protein</fullName>
    </submittedName>
</protein>
<dbReference type="EMBL" id="SMRS01000003">
    <property type="protein sequence ID" value="KAA0875310.1"/>
    <property type="molecule type" value="Genomic_DNA"/>
</dbReference>
<dbReference type="SUPFAM" id="SSF109604">
    <property type="entry name" value="HD-domain/PDEase-like"/>
    <property type="match status" value="1"/>
</dbReference>
<dbReference type="OrthoDB" id="9791419at2"/>